<dbReference type="SUPFAM" id="SSF117856">
    <property type="entry name" value="AF0104/ALDC/Ptd012-like"/>
    <property type="match status" value="1"/>
</dbReference>
<dbReference type="CDD" id="cd11378">
    <property type="entry name" value="DUF296"/>
    <property type="match status" value="1"/>
</dbReference>
<name>X0TJ57_9ZZZZ</name>
<organism evidence="2">
    <name type="scientific">marine sediment metagenome</name>
    <dbReference type="NCBI Taxonomy" id="412755"/>
    <lineage>
        <taxon>unclassified sequences</taxon>
        <taxon>metagenomes</taxon>
        <taxon>ecological metagenomes</taxon>
    </lineage>
</organism>
<evidence type="ECO:0000313" key="2">
    <source>
        <dbReference type="EMBL" id="GAF87296.1"/>
    </source>
</evidence>
<dbReference type="Pfam" id="PF03479">
    <property type="entry name" value="PCC"/>
    <property type="match status" value="1"/>
</dbReference>
<dbReference type="PROSITE" id="PS51742">
    <property type="entry name" value="PPC"/>
    <property type="match status" value="1"/>
</dbReference>
<dbReference type="PANTHER" id="PTHR34988:SF1">
    <property type="entry name" value="DNA-BINDING PROTEIN"/>
    <property type="match status" value="1"/>
</dbReference>
<dbReference type="EMBL" id="BARS01016443">
    <property type="protein sequence ID" value="GAF87296.1"/>
    <property type="molecule type" value="Genomic_DNA"/>
</dbReference>
<evidence type="ECO:0000259" key="1">
    <source>
        <dbReference type="PROSITE" id="PS51742"/>
    </source>
</evidence>
<protein>
    <recommendedName>
        <fullName evidence="1">PPC domain-containing protein</fullName>
    </recommendedName>
</protein>
<dbReference type="PANTHER" id="PTHR34988">
    <property type="entry name" value="PROTEIN, PUTATIVE-RELATED"/>
    <property type="match status" value="1"/>
</dbReference>
<feature type="domain" description="PPC" evidence="1">
    <location>
        <begin position="9"/>
        <end position="153"/>
    </location>
</feature>
<dbReference type="AlphaFoldDB" id="X0TJ57"/>
<proteinExistence type="predicted"/>
<accession>X0TJ57</accession>
<reference evidence="2" key="1">
    <citation type="journal article" date="2014" name="Front. Microbiol.">
        <title>High frequency of phylogenetically diverse reductive dehalogenase-homologous genes in deep subseafloor sedimentary metagenomes.</title>
        <authorList>
            <person name="Kawai M."/>
            <person name="Futagami T."/>
            <person name="Toyoda A."/>
            <person name="Takaki Y."/>
            <person name="Nishi S."/>
            <person name="Hori S."/>
            <person name="Arai W."/>
            <person name="Tsubouchi T."/>
            <person name="Morono Y."/>
            <person name="Uchiyama I."/>
            <person name="Ito T."/>
            <person name="Fujiyama A."/>
            <person name="Inagaki F."/>
            <person name="Takami H."/>
        </authorList>
    </citation>
    <scope>NUCLEOTIDE SEQUENCE</scope>
    <source>
        <strain evidence="2">Expedition CK06-06</strain>
    </source>
</reference>
<comment type="caution">
    <text evidence="2">The sequence shown here is derived from an EMBL/GenBank/DDBJ whole genome shotgun (WGS) entry which is preliminary data.</text>
</comment>
<dbReference type="Gene3D" id="3.30.1330.80">
    <property type="entry name" value="Hypothetical protein, similar to alpha- acetolactate decarboxylase, domain 2"/>
    <property type="match status" value="1"/>
</dbReference>
<dbReference type="InterPro" id="IPR005175">
    <property type="entry name" value="PPC_dom"/>
</dbReference>
<sequence>MHKPFFEKVRFGDPYVIRMIPDDDIPQKIVSFCKENGITHAVIISAIGSAKEVVFRDLLAGVKIPLEPSKTNELRMMGPYEILSLEGNIFPMDNELVVHLHTLLGTENGSVCGGHMMQAKVLTTLELILVEIKKANSYRVKSAVTGLNELLID</sequence>
<gene>
    <name evidence="2" type="ORF">S01H1_27062</name>
</gene>